<feature type="transmembrane region" description="Helical" evidence="5">
    <location>
        <begin position="243"/>
        <end position="268"/>
    </location>
</feature>
<feature type="transmembrane region" description="Helical" evidence="5">
    <location>
        <begin position="74"/>
        <end position="92"/>
    </location>
</feature>
<protein>
    <submittedName>
        <fullName evidence="7">Multidrug transporter</fullName>
    </submittedName>
</protein>
<dbReference type="CDD" id="cd17320">
    <property type="entry name" value="MFS_MdfA_MDR_like"/>
    <property type="match status" value="1"/>
</dbReference>
<comment type="caution">
    <text evidence="7">The sequence shown here is derived from an EMBL/GenBank/DDBJ whole genome shotgun (WGS) entry which is preliminary data.</text>
</comment>
<evidence type="ECO:0000313" key="7">
    <source>
        <dbReference type="EMBL" id="PVZ68849.1"/>
    </source>
</evidence>
<feature type="transmembrane region" description="Helical" evidence="5">
    <location>
        <begin position="132"/>
        <end position="156"/>
    </location>
</feature>
<dbReference type="InterPro" id="IPR011701">
    <property type="entry name" value="MFS"/>
</dbReference>
<evidence type="ECO:0000256" key="2">
    <source>
        <dbReference type="ARBA" id="ARBA00022692"/>
    </source>
</evidence>
<dbReference type="PROSITE" id="PS00216">
    <property type="entry name" value="SUGAR_TRANSPORT_1"/>
    <property type="match status" value="1"/>
</dbReference>
<feature type="transmembrane region" description="Helical" evidence="5">
    <location>
        <begin position="46"/>
        <end position="62"/>
    </location>
</feature>
<evidence type="ECO:0000313" key="8">
    <source>
        <dbReference type="Proteomes" id="UP000244906"/>
    </source>
</evidence>
<dbReference type="PANTHER" id="PTHR23502:SF70">
    <property type="entry name" value="BCR_CFLA FAMILY EFFLUX TRANSPORTER"/>
    <property type="match status" value="1"/>
</dbReference>
<accession>A0A2V1H0M4</accession>
<feature type="transmembrane region" description="Helical" evidence="5">
    <location>
        <begin position="313"/>
        <end position="338"/>
    </location>
</feature>
<dbReference type="PANTHER" id="PTHR23502">
    <property type="entry name" value="MAJOR FACILITATOR SUPERFAMILY"/>
    <property type="match status" value="1"/>
</dbReference>
<dbReference type="Pfam" id="PF07690">
    <property type="entry name" value="MFS_1"/>
    <property type="match status" value="1"/>
</dbReference>
<dbReference type="GO" id="GO:0005886">
    <property type="term" value="C:plasma membrane"/>
    <property type="evidence" value="ECO:0007669"/>
    <property type="project" value="TreeGrafter"/>
</dbReference>
<keyword evidence="3 5" id="KW-1133">Transmembrane helix</keyword>
<evidence type="ECO:0000256" key="4">
    <source>
        <dbReference type="ARBA" id="ARBA00023136"/>
    </source>
</evidence>
<sequence length="415" mass="43773">MSQTARNTLPLIFLLAILSPMSIDIYLPSIPEMALWFNAAESDLHSTLTLFMFCLGFGQLAAGPIADRLGRKKVALGGVVLFIIGAIIAIFAKQLEVLNFARSLQGLGAACGSVSAFAWIRDNFAAEEAGRWISYIGGAIGLMPTFAPILGSLLALNWGWQANFGFMVIAGLFLMAGIMMRFANDAPIKMAAEESQKNDAMIKSGLKSDLLEIITNRQFLISSISGMFAMGAIISYATHAPTVAITMAGMSSIGFSILFGINGLVQLVSSLFAPTVSKRIGPHLTIALGLVIAGLAAVGLWTLDSTIGQQYPLIFFALTAVFGVAFNLIFGTAAGLALAPFGHCAGTAAALDGFARMAGGALIATLVTLPGLSAFNTVALAFGLLLLPLPWFIKDGMFNNQEEINCDQQYQPQAA</sequence>
<evidence type="ECO:0000256" key="3">
    <source>
        <dbReference type="ARBA" id="ARBA00022989"/>
    </source>
</evidence>
<dbReference type="PROSITE" id="PS50850">
    <property type="entry name" value="MFS"/>
    <property type="match status" value="1"/>
</dbReference>
<comment type="subcellular location">
    <subcellularLocation>
        <location evidence="1">Membrane</location>
        <topology evidence="1">Multi-pass membrane protein</topology>
    </subcellularLocation>
</comment>
<keyword evidence="4 5" id="KW-0472">Membrane</keyword>
<keyword evidence="2 5" id="KW-0812">Transmembrane</keyword>
<dbReference type="SUPFAM" id="SSF103473">
    <property type="entry name" value="MFS general substrate transporter"/>
    <property type="match status" value="1"/>
</dbReference>
<reference evidence="7 8" key="1">
    <citation type="submission" date="2018-04" db="EMBL/GenBank/DDBJ databases">
        <title>Thalassorhabdus spongiae gen. nov., sp. nov., isolated from a marine sponge in South-West Iceland.</title>
        <authorList>
            <person name="Knobloch S."/>
            <person name="Daussin A."/>
            <person name="Johannsson R."/>
            <person name="Marteinsson V.T."/>
        </authorList>
    </citation>
    <scope>NUCLEOTIDE SEQUENCE [LARGE SCALE GENOMIC DNA]</scope>
    <source>
        <strain evidence="7 8">Hp12</strain>
    </source>
</reference>
<feature type="transmembrane region" description="Helical" evidence="5">
    <location>
        <begin position="280"/>
        <end position="301"/>
    </location>
</feature>
<organism evidence="7 8">
    <name type="scientific">Pelagibaculum spongiae</name>
    <dbReference type="NCBI Taxonomy" id="2080658"/>
    <lineage>
        <taxon>Bacteria</taxon>
        <taxon>Pseudomonadati</taxon>
        <taxon>Pseudomonadota</taxon>
        <taxon>Gammaproteobacteria</taxon>
        <taxon>Oceanospirillales</taxon>
        <taxon>Pelagibaculum</taxon>
    </lineage>
</organism>
<feature type="transmembrane region" description="Helical" evidence="5">
    <location>
        <begin position="104"/>
        <end position="120"/>
    </location>
</feature>
<feature type="transmembrane region" description="Helical" evidence="5">
    <location>
        <begin position="162"/>
        <end position="180"/>
    </location>
</feature>
<dbReference type="GO" id="GO:0022857">
    <property type="term" value="F:transmembrane transporter activity"/>
    <property type="evidence" value="ECO:0007669"/>
    <property type="project" value="InterPro"/>
</dbReference>
<feature type="domain" description="Major facilitator superfamily (MFS) profile" evidence="6">
    <location>
        <begin position="8"/>
        <end position="397"/>
    </location>
</feature>
<evidence type="ECO:0000256" key="5">
    <source>
        <dbReference type="SAM" id="Phobius"/>
    </source>
</evidence>
<dbReference type="InterPro" id="IPR005829">
    <property type="entry name" value="Sugar_transporter_CS"/>
</dbReference>
<dbReference type="InterPro" id="IPR036259">
    <property type="entry name" value="MFS_trans_sf"/>
</dbReference>
<dbReference type="GO" id="GO:1990961">
    <property type="term" value="P:xenobiotic detoxification by transmembrane export across the plasma membrane"/>
    <property type="evidence" value="ECO:0007669"/>
    <property type="project" value="TreeGrafter"/>
</dbReference>
<evidence type="ECO:0000256" key="1">
    <source>
        <dbReference type="ARBA" id="ARBA00004141"/>
    </source>
</evidence>
<dbReference type="InterPro" id="IPR020846">
    <property type="entry name" value="MFS_dom"/>
</dbReference>
<dbReference type="AlphaFoldDB" id="A0A2V1H0M4"/>
<dbReference type="Proteomes" id="UP000244906">
    <property type="component" value="Unassembled WGS sequence"/>
</dbReference>
<proteinExistence type="predicted"/>
<name>A0A2V1H0M4_9GAMM</name>
<dbReference type="OrthoDB" id="9814303at2"/>
<dbReference type="RefSeq" id="WP_116687234.1">
    <property type="nucleotide sequence ID" value="NZ_CAWNYD010000004.1"/>
</dbReference>
<feature type="transmembrane region" description="Helical" evidence="5">
    <location>
        <begin position="219"/>
        <end position="237"/>
    </location>
</feature>
<keyword evidence="8" id="KW-1185">Reference proteome</keyword>
<evidence type="ECO:0000259" key="6">
    <source>
        <dbReference type="PROSITE" id="PS50850"/>
    </source>
</evidence>
<dbReference type="EMBL" id="QDDL01000004">
    <property type="protein sequence ID" value="PVZ68849.1"/>
    <property type="molecule type" value="Genomic_DNA"/>
</dbReference>
<dbReference type="Gene3D" id="1.20.1720.10">
    <property type="entry name" value="Multidrug resistance protein D"/>
    <property type="match status" value="1"/>
</dbReference>
<gene>
    <name evidence="7" type="ORF">DC094_11375</name>
</gene>